<keyword evidence="14" id="KW-0653">Protein transport</keyword>
<evidence type="ECO:0000313" key="22">
    <source>
        <dbReference type="EMBL" id="GMK54702.1"/>
    </source>
</evidence>
<gene>
    <name evidence="22" type="primary">PEX10</name>
    <name evidence="22" type="ORF">CspeluHIS016_0112880</name>
</gene>
<dbReference type="FunFam" id="3.30.40.10:FF:000671">
    <property type="entry name" value="Unplaced genomic scaffold supercont2.18, whole genome shotgun sequence"/>
    <property type="match status" value="1"/>
</dbReference>
<keyword evidence="10" id="KW-0479">Metal-binding</keyword>
<dbReference type="GO" id="GO:0005778">
    <property type="term" value="C:peroxisomal membrane"/>
    <property type="evidence" value="ECO:0007669"/>
    <property type="project" value="UniProtKB-SubCell"/>
</dbReference>
<comment type="pathway">
    <text evidence="3">Protein modification; protein ubiquitination.</text>
</comment>
<evidence type="ECO:0000256" key="5">
    <source>
        <dbReference type="ARBA" id="ARBA00012483"/>
    </source>
</evidence>
<organism evidence="22 23">
    <name type="scientific">Cutaneotrichosporon spelunceum</name>
    <dbReference type="NCBI Taxonomy" id="1672016"/>
    <lineage>
        <taxon>Eukaryota</taxon>
        <taxon>Fungi</taxon>
        <taxon>Dikarya</taxon>
        <taxon>Basidiomycota</taxon>
        <taxon>Agaricomycotina</taxon>
        <taxon>Tremellomycetes</taxon>
        <taxon>Trichosporonales</taxon>
        <taxon>Trichosporonaceae</taxon>
        <taxon>Cutaneotrichosporon</taxon>
    </lineage>
</organism>
<reference evidence="22" key="2">
    <citation type="submission" date="2023-06" db="EMBL/GenBank/DDBJ databases">
        <authorList>
            <person name="Kobayashi Y."/>
            <person name="Kayamori A."/>
            <person name="Aoki K."/>
            <person name="Shiwa Y."/>
            <person name="Fujita N."/>
            <person name="Sugita T."/>
            <person name="Iwasaki W."/>
            <person name="Tanaka N."/>
            <person name="Takashima M."/>
        </authorList>
    </citation>
    <scope>NUCLEOTIDE SEQUENCE</scope>
    <source>
        <strain evidence="22">HIS016</strain>
    </source>
</reference>
<dbReference type="InterPro" id="IPR001841">
    <property type="entry name" value="Znf_RING"/>
</dbReference>
<name>A0AAD3TQP5_9TREE</name>
<dbReference type="Pfam" id="PF14634">
    <property type="entry name" value="zf-RING_5"/>
    <property type="match status" value="1"/>
</dbReference>
<dbReference type="GO" id="GO:0016567">
    <property type="term" value="P:protein ubiquitination"/>
    <property type="evidence" value="ECO:0007669"/>
    <property type="project" value="UniProtKB-ARBA"/>
</dbReference>
<dbReference type="PROSITE" id="PS50089">
    <property type="entry name" value="ZF_RING_2"/>
    <property type="match status" value="1"/>
</dbReference>
<dbReference type="InterPro" id="IPR025654">
    <property type="entry name" value="PEX2/10"/>
</dbReference>
<evidence type="ECO:0000256" key="3">
    <source>
        <dbReference type="ARBA" id="ARBA00004906"/>
    </source>
</evidence>
<comment type="similarity">
    <text evidence="4">Belongs to the pex2/pex10/pex12 family.</text>
</comment>
<dbReference type="InterPro" id="IPR006845">
    <property type="entry name" value="Pex_N"/>
</dbReference>
<evidence type="ECO:0000256" key="20">
    <source>
        <dbReference type="SAM" id="MobiDB-lite"/>
    </source>
</evidence>
<dbReference type="EC" id="2.3.2.27" evidence="5"/>
<feature type="compositionally biased region" description="Polar residues" evidence="20">
    <location>
        <begin position="1"/>
        <end position="15"/>
    </location>
</feature>
<comment type="subcellular location">
    <subcellularLocation>
        <location evidence="2">Peroxisome membrane</location>
        <topology evidence="2">Multi-pass membrane protein</topology>
    </subcellularLocation>
</comment>
<evidence type="ECO:0000256" key="16">
    <source>
        <dbReference type="ARBA" id="ARBA00023136"/>
    </source>
</evidence>
<evidence type="ECO:0000256" key="11">
    <source>
        <dbReference type="ARBA" id="ARBA00022771"/>
    </source>
</evidence>
<keyword evidence="16" id="KW-0472">Membrane</keyword>
<evidence type="ECO:0000256" key="18">
    <source>
        <dbReference type="ARBA" id="ARBA00041230"/>
    </source>
</evidence>
<dbReference type="PANTHER" id="PTHR23350:SF0">
    <property type="entry name" value="PEROXISOME BIOGENESIS FACTOR 10"/>
    <property type="match status" value="1"/>
</dbReference>
<evidence type="ECO:0000256" key="9">
    <source>
        <dbReference type="ARBA" id="ARBA00022692"/>
    </source>
</evidence>
<dbReference type="Pfam" id="PF04757">
    <property type="entry name" value="Pex2_Pex12"/>
    <property type="match status" value="1"/>
</dbReference>
<feature type="region of interest" description="Disordered" evidence="20">
    <location>
        <begin position="1"/>
        <end position="40"/>
    </location>
</feature>
<dbReference type="EMBL" id="BTCM01000001">
    <property type="protein sequence ID" value="GMK54702.1"/>
    <property type="molecule type" value="Genomic_DNA"/>
</dbReference>
<dbReference type="GO" id="GO:0016562">
    <property type="term" value="P:protein import into peroxisome matrix, receptor recycling"/>
    <property type="evidence" value="ECO:0007669"/>
    <property type="project" value="UniProtKB-ARBA"/>
</dbReference>
<dbReference type="PROSITE" id="PS00518">
    <property type="entry name" value="ZF_RING_1"/>
    <property type="match status" value="1"/>
</dbReference>
<keyword evidence="7" id="KW-0962">Peroxisome biogenesis</keyword>
<feature type="domain" description="RING-type" evidence="21">
    <location>
        <begin position="306"/>
        <end position="349"/>
    </location>
</feature>
<keyword evidence="13" id="KW-0862">Zinc</keyword>
<evidence type="ECO:0000256" key="13">
    <source>
        <dbReference type="ARBA" id="ARBA00022833"/>
    </source>
</evidence>
<keyword evidence="23" id="KW-1185">Reference proteome</keyword>
<keyword evidence="15" id="KW-1133">Transmembrane helix</keyword>
<accession>A0AAD3TQP5</accession>
<keyword evidence="6" id="KW-0813">Transport</keyword>
<evidence type="ECO:0000256" key="19">
    <source>
        <dbReference type="PROSITE-ProRule" id="PRU00175"/>
    </source>
</evidence>
<keyword evidence="8" id="KW-0808">Transferase</keyword>
<evidence type="ECO:0000256" key="14">
    <source>
        <dbReference type="ARBA" id="ARBA00022927"/>
    </source>
</evidence>
<dbReference type="Proteomes" id="UP001222932">
    <property type="component" value="Unassembled WGS sequence"/>
</dbReference>
<keyword evidence="11 19" id="KW-0863">Zinc-finger</keyword>
<evidence type="ECO:0000256" key="6">
    <source>
        <dbReference type="ARBA" id="ARBA00022448"/>
    </source>
</evidence>
<evidence type="ECO:0000256" key="7">
    <source>
        <dbReference type="ARBA" id="ARBA00022593"/>
    </source>
</evidence>
<dbReference type="AlphaFoldDB" id="A0AAD3TQP5"/>
<dbReference type="GO" id="GO:0061630">
    <property type="term" value="F:ubiquitin protein ligase activity"/>
    <property type="evidence" value="ECO:0007669"/>
    <property type="project" value="UniProtKB-EC"/>
</dbReference>
<evidence type="ECO:0000256" key="10">
    <source>
        <dbReference type="ARBA" id="ARBA00022723"/>
    </source>
</evidence>
<keyword evidence="12" id="KW-0833">Ubl conjugation pathway</keyword>
<evidence type="ECO:0000256" key="15">
    <source>
        <dbReference type="ARBA" id="ARBA00022989"/>
    </source>
</evidence>
<protein>
    <recommendedName>
        <fullName evidence="5">RING-type E3 ubiquitin transferase</fullName>
        <ecNumber evidence="5">2.3.2.27</ecNumber>
    </recommendedName>
    <alternativeName>
        <fullName evidence="18">Peroxin-10</fullName>
    </alternativeName>
</protein>
<dbReference type="Gene3D" id="3.30.40.10">
    <property type="entry name" value="Zinc/RING finger domain, C3HC4 (zinc finger)"/>
    <property type="match status" value="1"/>
</dbReference>
<evidence type="ECO:0000256" key="8">
    <source>
        <dbReference type="ARBA" id="ARBA00022679"/>
    </source>
</evidence>
<dbReference type="GO" id="GO:0008270">
    <property type="term" value="F:zinc ion binding"/>
    <property type="evidence" value="ECO:0007669"/>
    <property type="project" value="UniProtKB-KW"/>
</dbReference>
<reference evidence="22" key="1">
    <citation type="journal article" date="2023" name="BMC Genomics">
        <title>Chromosome-level genome assemblies of Cutaneotrichosporon spp. (Trichosporonales, Basidiomycota) reveal imbalanced evolution between nucleotide sequences and chromosome synteny.</title>
        <authorList>
            <person name="Kobayashi Y."/>
            <person name="Kayamori A."/>
            <person name="Aoki K."/>
            <person name="Shiwa Y."/>
            <person name="Matsutani M."/>
            <person name="Fujita N."/>
            <person name="Sugita T."/>
            <person name="Iwasaki W."/>
            <person name="Tanaka N."/>
            <person name="Takashima M."/>
        </authorList>
    </citation>
    <scope>NUCLEOTIDE SEQUENCE</scope>
    <source>
        <strain evidence="22">HIS016</strain>
    </source>
</reference>
<evidence type="ECO:0000256" key="4">
    <source>
        <dbReference type="ARBA" id="ARBA00008704"/>
    </source>
</evidence>
<dbReference type="SUPFAM" id="SSF57850">
    <property type="entry name" value="RING/U-box"/>
    <property type="match status" value="1"/>
</dbReference>
<evidence type="ECO:0000256" key="2">
    <source>
        <dbReference type="ARBA" id="ARBA00004585"/>
    </source>
</evidence>
<dbReference type="InterPro" id="IPR017907">
    <property type="entry name" value="Znf_RING_CS"/>
</dbReference>
<evidence type="ECO:0000256" key="12">
    <source>
        <dbReference type="ARBA" id="ARBA00022786"/>
    </source>
</evidence>
<proteinExistence type="inferred from homology"/>
<evidence type="ECO:0000313" key="23">
    <source>
        <dbReference type="Proteomes" id="UP001222932"/>
    </source>
</evidence>
<evidence type="ECO:0000256" key="1">
    <source>
        <dbReference type="ARBA" id="ARBA00000900"/>
    </source>
</evidence>
<evidence type="ECO:0000256" key="17">
    <source>
        <dbReference type="ARBA" id="ARBA00023140"/>
    </source>
</evidence>
<dbReference type="InterPro" id="IPR013083">
    <property type="entry name" value="Znf_RING/FYVE/PHD"/>
</dbReference>
<comment type="catalytic activity">
    <reaction evidence="1">
        <text>S-ubiquitinyl-[E2 ubiquitin-conjugating enzyme]-L-cysteine + [acceptor protein]-L-lysine = [E2 ubiquitin-conjugating enzyme]-L-cysteine + N(6)-ubiquitinyl-[acceptor protein]-L-lysine.</text>
        <dbReference type="EC" id="2.3.2.27"/>
    </reaction>
</comment>
<sequence length="363" mass="39996">MDSTRSVSNTIQGQGVAQPLTASSAAASGTTTPPDAFDRLQPDSASQAQILRTYQRDAAQVGRLTELVSELLRSLAGTRWLAHKQTIVDLAVRAVYLLLTLGRGRQTLGEEYTDILPVAKKLAPTRRRRLLTIALLLLPTALTSPSMLHYLRGDPYDHSRWAAAKRRVAKFIESPLGQSLPEIHLVLFMFRGRFYEFGRRLTGMEYISDMPPVPKEHKSASYEPLALIMALPLLYRLFPRSTGSTTPSRAIAGSMEEKVTQYDYSGAATPVKNAPLDSVVVTNEAQYDMPNTYLNQEALDLPERQCTLCLESRGTGEGSGGTTAVTECGHIFCWGCLGGLDKMECPLCRQALRMERLVAAYNL</sequence>
<dbReference type="SMART" id="SM00184">
    <property type="entry name" value="RING"/>
    <property type="match status" value="1"/>
</dbReference>
<dbReference type="PANTHER" id="PTHR23350">
    <property type="entry name" value="PEROXISOME ASSEMBLY PROTEIN 10"/>
    <property type="match status" value="1"/>
</dbReference>
<comment type="caution">
    <text evidence="22">The sequence shown here is derived from an EMBL/GenBank/DDBJ whole genome shotgun (WGS) entry which is preliminary data.</text>
</comment>
<keyword evidence="9" id="KW-0812">Transmembrane</keyword>
<evidence type="ECO:0000259" key="21">
    <source>
        <dbReference type="PROSITE" id="PS50089"/>
    </source>
</evidence>
<feature type="compositionally biased region" description="Low complexity" evidence="20">
    <location>
        <begin position="21"/>
        <end position="32"/>
    </location>
</feature>
<keyword evidence="17" id="KW-0576">Peroxisome</keyword>